<evidence type="ECO:0000313" key="2">
    <source>
        <dbReference type="EMBL" id="MDO6358799.1"/>
    </source>
</evidence>
<dbReference type="Proteomes" id="UP000284431">
    <property type="component" value="Unassembled WGS sequence"/>
</dbReference>
<evidence type="ECO:0000313" key="7">
    <source>
        <dbReference type="Proteomes" id="UP000284431"/>
    </source>
</evidence>
<evidence type="ECO:0000313" key="1">
    <source>
        <dbReference type="EMBL" id="CUP10603.1"/>
    </source>
</evidence>
<dbReference type="GeneID" id="75114297"/>
<evidence type="ECO:0000313" key="3">
    <source>
        <dbReference type="EMBL" id="RGY22573.1"/>
    </source>
</evidence>
<dbReference type="Proteomes" id="UP001170023">
    <property type="component" value="Unassembled WGS sequence"/>
</dbReference>
<evidence type="ECO:0000313" key="6">
    <source>
        <dbReference type="Proteomes" id="UP000283512"/>
    </source>
</evidence>
<dbReference type="EMBL" id="QRKD01000002">
    <property type="protein sequence ID" value="RHH94108.1"/>
    <property type="molecule type" value="Genomic_DNA"/>
</dbReference>
<evidence type="ECO:0000313" key="4">
    <source>
        <dbReference type="EMBL" id="RHH94108.1"/>
    </source>
</evidence>
<gene>
    <name evidence="4" type="ORF">DW190_05435</name>
    <name evidence="3" type="ORF">DXA49_18890</name>
    <name evidence="1" type="ORF">ERS852494_01498</name>
    <name evidence="2" type="ORF">Q4469_14030</name>
</gene>
<reference evidence="2" key="3">
    <citation type="submission" date="2023-07" db="EMBL/GenBank/DDBJ databases">
        <title>Whole Genome Sequencing of Colonoscopy isolates.</title>
        <authorList>
            <person name="Surve S.V."/>
            <person name="Valls R.A."/>
            <person name="Barrak K.E."/>
            <person name="Gardner T.B."/>
            <person name="O'Toole G.A."/>
        </authorList>
    </citation>
    <scope>NUCLEOTIDE SEQUENCE</scope>
    <source>
        <strain evidence="2">GP0119</strain>
    </source>
</reference>
<dbReference type="EMBL" id="CZAI01000003">
    <property type="protein sequence ID" value="CUP10603.1"/>
    <property type="molecule type" value="Genomic_DNA"/>
</dbReference>
<dbReference type="RefSeq" id="WP_005676152.1">
    <property type="nucleotide sequence ID" value="NZ_CABMOQ010000006.1"/>
</dbReference>
<evidence type="ECO:0000313" key="5">
    <source>
        <dbReference type="Proteomes" id="UP000095657"/>
    </source>
</evidence>
<dbReference type="Proteomes" id="UP000283512">
    <property type="component" value="Unassembled WGS sequence"/>
</dbReference>
<reference evidence="6 7" key="2">
    <citation type="submission" date="2018-08" db="EMBL/GenBank/DDBJ databases">
        <title>A genome reference for cultivated species of the human gut microbiota.</title>
        <authorList>
            <person name="Zou Y."/>
            <person name="Xue W."/>
            <person name="Luo G."/>
        </authorList>
    </citation>
    <scope>NUCLEOTIDE SEQUENCE [LARGE SCALE GENOMIC DNA]</scope>
    <source>
        <strain evidence="4 6">AM16-49B</strain>
        <strain evidence="3 7">OF02-6LB</strain>
    </source>
</reference>
<sequence>MKKKLNIIAFAIVVCVVSTLNVKIALNTNVLCDLAMTSINALGSGEDSMDVGENDFPTDPFPDSSSTAAEKVTRNYFEYSYIKLYENCYAKYKTRITEISCPGSGEVKCTNGFYCSNPEYVGEVDKYGA</sequence>
<dbReference type="EMBL" id="QSCS01000037">
    <property type="protein sequence ID" value="RGY22573.1"/>
    <property type="molecule type" value="Genomic_DNA"/>
</dbReference>
<dbReference type="Proteomes" id="UP000095657">
    <property type="component" value="Unassembled WGS sequence"/>
</dbReference>
<accession>A0A174KF13</accession>
<protein>
    <submittedName>
        <fullName evidence="1">Uncharacterized protein</fullName>
    </submittedName>
</protein>
<proteinExistence type="predicted"/>
<reference evidence="1 5" key="1">
    <citation type="submission" date="2015-09" db="EMBL/GenBank/DDBJ databases">
        <authorList>
            <consortium name="Pathogen Informatics"/>
        </authorList>
    </citation>
    <scope>NUCLEOTIDE SEQUENCE [LARGE SCALE GENOMIC DNA]</scope>
    <source>
        <strain evidence="1 5">2789STDY5834880</strain>
    </source>
</reference>
<dbReference type="EMBL" id="JAUONL010000011">
    <property type="protein sequence ID" value="MDO6358799.1"/>
    <property type="molecule type" value="Genomic_DNA"/>
</dbReference>
<dbReference type="AlphaFoldDB" id="A0A174KF13"/>
<dbReference type="KEGG" id="bcac:CGC64_12330"/>
<name>A0A174KF13_9BACE</name>
<dbReference type="STRING" id="47678.ERS852494_01498"/>
<organism evidence="1 5">
    <name type="scientific">Bacteroides caccae</name>
    <dbReference type="NCBI Taxonomy" id="47678"/>
    <lineage>
        <taxon>Bacteria</taxon>
        <taxon>Pseudomonadati</taxon>
        <taxon>Bacteroidota</taxon>
        <taxon>Bacteroidia</taxon>
        <taxon>Bacteroidales</taxon>
        <taxon>Bacteroidaceae</taxon>
        <taxon>Bacteroides</taxon>
    </lineage>
</organism>